<reference evidence="1 2" key="1">
    <citation type="journal article" date="2018" name="Sci. Rep.">
        <title>Genomic signatures of local adaptation to the degree of environmental predictability in rotifers.</title>
        <authorList>
            <person name="Franch-Gras L."/>
            <person name="Hahn C."/>
            <person name="Garcia-Roger E.M."/>
            <person name="Carmona M.J."/>
            <person name="Serra M."/>
            <person name="Gomez A."/>
        </authorList>
    </citation>
    <scope>NUCLEOTIDE SEQUENCE [LARGE SCALE GENOMIC DNA]</scope>
    <source>
        <strain evidence="1">HYR1</strain>
    </source>
</reference>
<sequence>MIKINLNYNSTRVVKFISIQTNSNNFFTTRNNLVLTKLSFITELKRNSRPLKNQLYQFLNNSTINKIIANLFTYYSDYFPTHLIDLYSFIFLFGKKYHIFTGLYGQIFFNKTEITFYTQIPSLISKLKIFDREIFILDAEDFSFRAKQPEIFSMRVLQWFNYQHHEESCFNQL</sequence>
<protein>
    <submittedName>
        <fullName evidence="1">Uncharacterized protein</fullName>
    </submittedName>
</protein>
<evidence type="ECO:0000313" key="1">
    <source>
        <dbReference type="EMBL" id="RNA27134.1"/>
    </source>
</evidence>
<dbReference type="Proteomes" id="UP000276133">
    <property type="component" value="Unassembled WGS sequence"/>
</dbReference>
<organism evidence="1 2">
    <name type="scientific">Brachionus plicatilis</name>
    <name type="common">Marine rotifer</name>
    <name type="synonym">Brachionus muelleri</name>
    <dbReference type="NCBI Taxonomy" id="10195"/>
    <lineage>
        <taxon>Eukaryota</taxon>
        <taxon>Metazoa</taxon>
        <taxon>Spiralia</taxon>
        <taxon>Gnathifera</taxon>
        <taxon>Rotifera</taxon>
        <taxon>Eurotatoria</taxon>
        <taxon>Monogononta</taxon>
        <taxon>Pseudotrocha</taxon>
        <taxon>Ploima</taxon>
        <taxon>Brachionidae</taxon>
        <taxon>Brachionus</taxon>
    </lineage>
</organism>
<dbReference type="AlphaFoldDB" id="A0A3M7RU86"/>
<gene>
    <name evidence="1" type="ORF">BpHYR1_027786</name>
</gene>
<keyword evidence="2" id="KW-1185">Reference proteome</keyword>
<comment type="caution">
    <text evidence="1">The sequence shown here is derived from an EMBL/GenBank/DDBJ whole genome shotgun (WGS) entry which is preliminary data.</text>
</comment>
<accession>A0A3M7RU86</accession>
<dbReference type="EMBL" id="REGN01002592">
    <property type="protein sequence ID" value="RNA27134.1"/>
    <property type="molecule type" value="Genomic_DNA"/>
</dbReference>
<evidence type="ECO:0000313" key="2">
    <source>
        <dbReference type="Proteomes" id="UP000276133"/>
    </source>
</evidence>
<name>A0A3M7RU86_BRAPC</name>
<proteinExistence type="predicted"/>